<evidence type="ECO:0000259" key="4">
    <source>
        <dbReference type="PROSITE" id="PS50977"/>
    </source>
</evidence>
<evidence type="ECO:0000256" key="1">
    <source>
        <dbReference type="ARBA" id="ARBA00022491"/>
    </source>
</evidence>
<dbReference type="EMBL" id="BASE01000106">
    <property type="protein sequence ID" value="GAM16068.1"/>
    <property type="molecule type" value="Genomic_DNA"/>
</dbReference>
<feature type="domain" description="HTH tetR-type" evidence="4">
    <location>
        <begin position="8"/>
        <end position="68"/>
    </location>
</feature>
<comment type="caution">
    <text evidence="5">The sequence shown here is derived from an EMBL/GenBank/DDBJ whole genome shotgun (WGS) entry which is preliminary data.</text>
</comment>
<reference evidence="5 6" key="1">
    <citation type="submission" date="2013-06" db="EMBL/GenBank/DDBJ databases">
        <title>Whole genome shotgun sequence of Bacillus selenatarsenatis SF-1.</title>
        <authorList>
            <person name="Kuroda M."/>
            <person name="Sei K."/>
            <person name="Yamashita M."/>
            <person name="Ike M."/>
        </authorList>
    </citation>
    <scope>NUCLEOTIDE SEQUENCE [LARGE SCALE GENOMIC DNA]</scope>
    <source>
        <strain evidence="5 6">SF-1</strain>
    </source>
</reference>
<keyword evidence="1" id="KW-0678">Repressor</keyword>
<dbReference type="InterPro" id="IPR039532">
    <property type="entry name" value="TetR_C_Firmicutes"/>
</dbReference>
<keyword evidence="2 3" id="KW-0238">DNA-binding</keyword>
<dbReference type="InterPro" id="IPR050624">
    <property type="entry name" value="HTH-type_Tx_Regulator"/>
</dbReference>
<dbReference type="AlphaFoldDB" id="A0A0A8X818"/>
<dbReference type="Proteomes" id="UP000031014">
    <property type="component" value="Unassembled WGS sequence"/>
</dbReference>
<dbReference type="PROSITE" id="PS50977">
    <property type="entry name" value="HTH_TETR_2"/>
    <property type="match status" value="1"/>
</dbReference>
<dbReference type="InterPro" id="IPR001647">
    <property type="entry name" value="HTH_TetR"/>
</dbReference>
<dbReference type="GO" id="GO:0003677">
    <property type="term" value="F:DNA binding"/>
    <property type="evidence" value="ECO:0007669"/>
    <property type="project" value="UniProtKB-UniRule"/>
</dbReference>
<evidence type="ECO:0000313" key="5">
    <source>
        <dbReference type="EMBL" id="GAM16068.1"/>
    </source>
</evidence>
<gene>
    <name evidence="5" type="ORF">SAMD00020551_4240</name>
</gene>
<dbReference type="PANTHER" id="PTHR43479">
    <property type="entry name" value="ACREF/ENVCD OPERON REPRESSOR-RELATED"/>
    <property type="match status" value="1"/>
</dbReference>
<protein>
    <submittedName>
        <fullName evidence="5">Transcriptional regulator, tetr family</fullName>
    </submittedName>
</protein>
<dbReference type="Pfam" id="PF00440">
    <property type="entry name" value="TetR_N"/>
    <property type="match status" value="1"/>
</dbReference>
<name>A0A0A8X818_MESS1</name>
<dbReference type="Gene3D" id="1.10.357.10">
    <property type="entry name" value="Tetracycline Repressor, domain 2"/>
    <property type="match status" value="1"/>
</dbReference>
<dbReference type="InterPro" id="IPR009057">
    <property type="entry name" value="Homeodomain-like_sf"/>
</dbReference>
<keyword evidence="6" id="KW-1185">Reference proteome</keyword>
<evidence type="ECO:0000256" key="2">
    <source>
        <dbReference type="ARBA" id="ARBA00023125"/>
    </source>
</evidence>
<organism evidence="5 6">
    <name type="scientific">Mesobacillus selenatarsenatis (strain DSM 18680 / JCM 14380 / FERM P-15431 / SF-1)</name>
    <dbReference type="NCBI Taxonomy" id="1321606"/>
    <lineage>
        <taxon>Bacteria</taxon>
        <taxon>Bacillati</taxon>
        <taxon>Bacillota</taxon>
        <taxon>Bacilli</taxon>
        <taxon>Bacillales</taxon>
        <taxon>Bacillaceae</taxon>
        <taxon>Mesobacillus</taxon>
    </lineage>
</organism>
<dbReference type="STRING" id="1321606.SAMD00020551_4240"/>
<sequence length="186" mass="22079">MEMDRRKKYTRMVLKESLMQLLKNKPISNITIKEICEQADINRSTFYSHYSSQYGLLNAIEEEFIEDMVSTLNQYNFSKEEEALKMTEKILEYIAMKSDVCQILLSENSDIHFQKKGMMITQEFIFNNWMTHSQVDRETFEYMNIFVVSGSIYVIKNWLESGMDKTPREMAEIINNFINRGLSDIR</sequence>
<feature type="DNA-binding region" description="H-T-H motif" evidence="3">
    <location>
        <begin position="31"/>
        <end position="50"/>
    </location>
</feature>
<evidence type="ECO:0000313" key="6">
    <source>
        <dbReference type="Proteomes" id="UP000031014"/>
    </source>
</evidence>
<dbReference type="PANTHER" id="PTHR43479:SF7">
    <property type="entry name" value="TETR-FAMILY TRANSCRIPTIONAL REGULATOR"/>
    <property type="match status" value="1"/>
</dbReference>
<dbReference type="Pfam" id="PF14278">
    <property type="entry name" value="TetR_C_8"/>
    <property type="match status" value="1"/>
</dbReference>
<dbReference type="SUPFAM" id="SSF46689">
    <property type="entry name" value="Homeodomain-like"/>
    <property type="match status" value="1"/>
</dbReference>
<proteinExistence type="predicted"/>
<accession>A0A0A8X818</accession>
<evidence type="ECO:0000256" key="3">
    <source>
        <dbReference type="PROSITE-ProRule" id="PRU00335"/>
    </source>
</evidence>